<protein>
    <submittedName>
        <fullName evidence="1">Uncharacterized protein</fullName>
    </submittedName>
</protein>
<gene>
    <name evidence="1" type="ORF">M5K25_003620</name>
</gene>
<name>A0ABD0VJH8_DENTH</name>
<reference evidence="1 2" key="1">
    <citation type="journal article" date="2024" name="Plant Biotechnol. J.">
        <title>Dendrobium thyrsiflorum genome and its molecular insights into genes involved in important horticultural traits.</title>
        <authorList>
            <person name="Chen B."/>
            <person name="Wang J.Y."/>
            <person name="Zheng P.J."/>
            <person name="Li K.L."/>
            <person name="Liang Y.M."/>
            <person name="Chen X.F."/>
            <person name="Zhang C."/>
            <person name="Zhao X."/>
            <person name="He X."/>
            <person name="Zhang G.Q."/>
            <person name="Liu Z.J."/>
            <person name="Xu Q."/>
        </authorList>
    </citation>
    <scope>NUCLEOTIDE SEQUENCE [LARGE SCALE GENOMIC DNA]</scope>
    <source>
        <strain evidence="1">GZMU011</strain>
    </source>
</reference>
<comment type="caution">
    <text evidence="1">The sequence shown here is derived from an EMBL/GenBank/DDBJ whole genome shotgun (WGS) entry which is preliminary data.</text>
</comment>
<keyword evidence="2" id="KW-1185">Reference proteome</keyword>
<sequence>MFPSSRIESYDILIRSNDGSLLAVKRRNEGINNNFGMERFLRMGKMPPPEFHWVVSQGTSLRLNWLGLGKHLGKITTGFRWGAAGQWAGQLKTTAWKSPGRDWLRGNSVQHLERKGGLMCHNYLLAAVIPSWAAVLWKPTLVLKSVKLFRILRNSTNVIWFFMKKAKACADQRRQTFCQQL</sequence>
<dbReference type="EMBL" id="JANQDX010000004">
    <property type="protein sequence ID" value="KAL0925299.1"/>
    <property type="molecule type" value="Genomic_DNA"/>
</dbReference>
<proteinExistence type="predicted"/>
<organism evidence="1 2">
    <name type="scientific">Dendrobium thyrsiflorum</name>
    <name type="common">Pinecone-like raceme dendrobium</name>
    <name type="synonym">Orchid</name>
    <dbReference type="NCBI Taxonomy" id="117978"/>
    <lineage>
        <taxon>Eukaryota</taxon>
        <taxon>Viridiplantae</taxon>
        <taxon>Streptophyta</taxon>
        <taxon>Embryophyta</taxon>
        <taxon>Tracheophyta</taxon>
        <taxon>Spermatophyta</taxon>
        <taxon>Magnoliopsida</taxon>
        <taxon>Liliopsida</taxon>
        <taxon>Asparagales</taxon>
        <taxon>Orchidaceae</taxon>
        <taxon>Epidendroideae</taxon>
        <taxon>Malaxideae</taxon>
        <taxon>Dendrobiinae</taxon>
        <taxon>Dendrobium</taxon>
    </lineage>
</organism>
<dbReference type="AlphaFoldDB" id="A0ABD0VJH8"/>
<accession>A0ABD0VJH8</accession>
<evidence type="ECO:0000313" key="2">
    <source>
        <dbReference type="Proteomes" id="UP001552299"/>
    </source>
</evidence>
<dbReference type="Proteomes" id="UP001552299">
    <property type="component" value="Unassembled WGS sequence"/>
</dbReference>
<evidence type="ECO:0000313" key="1">
    <source>
        <dbReference type="EMBL" id="KAL0925299.1"/>
    </source>
</evidence>